<dbReference type="EC" id="2.7.11.1" evidence="2"/>
<dbReference type="InterPro" id="IPR051138">
    <property type="entry name" value="PIM_Ser/Thr_kinase"/>
</dbReference>
<evidence type="ECO:0000256" key="4">
    <source>
        <dbReference type="ARBA" id="ARBA00022679"/>
    </source>
</evidence>
<evidence type="ECO:0000313" key="13">
    <source>
        <dbReference type="RefSeq" id="XP_026097184.1"/>
    </source>
</evidence>
<evidence type="ECO:0000256" key="5">
    <source>
        <dbReference type="ARBA" id="ARBA00022741"/>
    </source>
</evidence>
<organism evidence="12 13">
    <name type="scientific">Carassius auratus</name>
    <name type="common">Goldfish</name>
    <dbReference type="NCBI Taxonomy" id="7957"/>
    <lineage>
        <taxon>Eukaryota</taxon>
        <taxon>Metazoa</taxon>
        <taxon>Chordata</taxon>
        <taxon>Craniata</taxon>
        <taxon>Vertebrata</taxon>
        <taxon>Euteleostomi</taxon>
        <taxon>Actinopterygii</taxon>
        <taxon>Neopterygii</taxon>
        <taxon>Teleostei</taxon>
        <taxon>Ostariophysi</taxon>
        <taxon>Cypriniformes</taxon>
        <taxon>Cyprinidae</taxon>
        <taxon>Cyprininae</taxon>
        <taxon>Carassius</taxon>
    </lineage>
</organism>
<dbReference type="GO" id="GO:0005737">
    <property type="term" value="C:cytoplasm"/>
    <property type="evidence" value="ECO:0007669"/>
    <property type="project" value="TreeGrafter"/>
</dbReference>
<dbReference type="Gene3D" id="3.30.200.20">
    <property type="entry name" value="Phosphorylase Kinase, domain 1"/>
    <property type="match status" value="1"/>
</dbReference>
<dbReference type="KEGG" id="caua:113068623"/>
<dbReference type="GO" id="GO:0005524">
    <property type="term" value="F:ATP binding"/>
    <property type="evidence" value="ECO:0007669"/>
    <property type="project" value="UniProtKB-KW"/>
</dbReference>
<comment type="catalytic activity">
    <reaction evidence="9">
        <text>L-seryl-[protein] + ATP = O-phospho-L-seryl-[protein] + ADP + H(+)</text>
        <dbReference type="Rhea" id="RHEA:17989"/>
        <dbReference type="Rhea" id="RHEA-COMP:9863"/>
        <dbReference type="Rhea" id="RHEA-COMP:11604"/>
        <dbReference type="ChEBI" id="CHEBI:15378"/>
        <dbReference type="ChEBI" id="CHEBI:29999"/>
        <dbReference type="ChEBI" id="CHEBI:30616"/>
        <dbReference type="ChEBI" id="CHEBI:83421"/>
        <dbReference type="ChEBI" id="CHEBI:456216"/>
        <dbReference type="EC" id="2.7.11.1"/>
    </reaction>
</comment>
<keyword evidence="4" id="KW-0808">Transferase</keyword>
<dbReference type="PROSITE" id="PS00108">
    <property type="entry name" value="PROTEIN_KINASE_ST"/>
    <property type="match status" value="1"/>
</dbReference>
<dbReference type="AlphaFoldDB" id="A0A6P6MLH9"/>
<dbReference type="Proteomes" id="UP000515129">
    <property type="component" value="Linkage group LG48F"/>
</dbReference>
<feature type="domain" description="Protein kinase" evidence="11">
    <location>
        <begin position="233"/>
        <end position="488"/>
    </location>
</feature>
<feature type="compositionally biased region" description="Polar residues" evidence="10">
    <location>
        <begin position="215"/>
        <end position="226"/>
    </location>
</feature>
<dbReference type="GO" id="GO:0004674">
    <property type="term" value="F:protein serine/threonine kinase activity"/>
    <property type="evidence" value="ECO:0007669"/>
    <property type="project" value="UniProtKB-KW"/>
</dbReference>
<keyword evidence="3" id="KW-0723">Serine/threonine-protein kinase</keyword>
<keyword evidence="5" id="KW-0547">Nucleotide-binding</keyword>
<dbReference type="SUPFAM" id="SSF56112">
    <property type="entry name" value="Protein kinase-like (PK-like)"/>
    <property type="match status" value="1"/>
</dbReference>
<feature type="region of interest" description="Disordered" evidence="10">
    <location>
        <begin position="183"/>
        <end position="226"/>
    </location>
</feature>
<dbReference type="InterPro" id="IPR011009">
    <property type="entry name" value="Kinase-like_dom_sf"/>
</dbReference>
<dbReference type="Pfam" id="PF00069">
    <property type="entry name" value="Pkinase"/>
    <property type="match status" value="1"/>
</dbReference>
<protein>
    <recommendedName>
        <fullName evidence="2">non-specific serine/threonine protein kinase</fullName>
        <ecNumber evidence="2">2.7.11.1</ecNumber>
    </recommendedName>
</protein>
<dbReference type="PANTHER" id="PTHR22984">
    <property type="entry name" value="SERINE/THREONINE-PROTEIN KINASE PIM"/>
    <property type="match status" value="1"/>
</dbReference>
<reference evidence="13" key="1">
    <citation type="submission" date="2025-08" db="UniProtKB">
        <authorList>
            <consortium name="RefSeq"/>
        </authorList>
    </citation>
    <scope>IDENTIFICATION</scope>
    <source>
        <strain evidence="13">Wakin</strain>
        <tissue evidence="13">Muscle</tissue>
    </source>
</reference>
<comment type="catalytic activity">
    <reaction evidence="8">
        <text>L-threonyl-[protein] + ATP = O-phospho-L-threonyl-[protein] + ADP + H(+)</text>
        <dbReference type="Rhea" id="RHEA:46608"/>
        <dbReference type="Rhea" id="RHEA-COMP:11060"/>
        <dbReference type="Rhea" id="RHEA-COMP:11605"/>
        <dbReference type="ChEBI" id="CHEBI:15378"/>
        <dbReference type="ChEBI" id="CHEBI:30013"/>
        <dbReference type="ChEBI" id="CHEBI:30616"/>
        <dbReference type="ChEBI" id="CHEBI:61977"/>
        <dbReference type="ChEBI" id="CHEBI:456216"/>
        <dbReference type="EC" id="2.7.11.1"/>
    </reaction>
</comment>
<evidence type="ECO:0000313" key="12">
    <source>
        <dbReference type="Proteomes" id="UP000515129"/>
    </source>
</evidence>
<proteinExistence type="inferred from homology"/>
<dbReference type="GeneID" id="113068623"/>
<dbReference type="Gene3D" id="1.10.510.10">
    <property type="entry name" value="Transferase(Phosphotransferase) domain 1"/>
    <property type="match status" value="1"/>
</dbReference>
<evidence type="ECO:0000256" key="9">
    <source>
        <dbReference type="ARBA" id="ARBA00048679"/>
    </source>
</evidence>
<evidence type="ECO:0000256" key="3">
    <source>
        <dbReference type="ARBA" id="ARBA00022527"/>
    </source>
</evidence>
<gene>
    <name evidence="13" type="primary">LOC113068623</name>
</gene>
<evidence type="ECO:0000256" key="8">
    <source>
        <dbReference type="ARBA" id="ARBA00047899"/>
    </source>
</evidence>
<evidence type="ECO:0000259" key="11">
    <source>
        <dbReference type="PROSITE" id="PS50011"/>
    </source>
</evidence>
<evidence type="ECO:0000256" key="1">
    <source>
        <dbReference type="ARBA" id="ARBA00005505"/>
    </source>
</evidence>
<keyword evidence="6" id="KW-0418">Kinase</keyword>
<name>A0A6P6MLH9_CARAU</name>
<dbReference type="OrthoDB" id="8596411at2759"/>
<keyword evidence="7" id="KW-0067">ATP-binding</keyword>
<evidence type="ECO:0000256" key="6">
    <source>
        <dbReference type="ARBA" id="ARBA00022777"/>
    </source>
</evidence>
<dbReference type="PROSITE" id="PS50011">
    <property type="entry name" value="PROTEIN_KINASE_DOM"/>
    <property type="match status" value="1"/>
</dbReference>
<accession>A0A6P6MLH9</accession>
<evidence type="ECO:0000256" key="7">
    <source>
        <dbReference type="ARBA" id="ARBA00022840"/>
    </source>
</evidence>
<dbReference type="InterPro" id="IPR008271">
    <property type="entry name" value="Ser/Thr_kinase_AS"/>
</dbReference>
<sequence length="507" mass="56853">MSARVCPALLLSAGGNPSAAGATESQTKNKKCGICAFFKRTWEAVKSADGCCCRGNKVTLFQPNTDPAAGGMENNPTEKQRKNKKSGICAFFKRTWQAVKCVDRCHLRENRVMPFQPEADPADLQQASSLEAMSSPDLDRTGPNADPADPEPAKEKQPKIKKKGIFAFVKRILRAVKCATKQNKEEPVAPQPNTDPGPSEAAEQKPCSPGRDSAELQSPGQSDPSQVSFASLYEVRTKISSGGFGTVFRGIHRSDGQEVAIKFIPKRSTDQYIRRAGYPKPLLMEVALNLLLKTAPISPNIVYMLEWFEEEDQHILIMEYPQPCHNIKTLLRYNRHKLDETSARSLMLQAVLAAKHCIDQGVFHRDIKLNNLLLNTRTMRVKLIDFGCGDLVKTSGYQYEFRGRYRPPEYYTRHKYHAGPTTVWTLGLALFRMVTGHHALKTEKDILAGNLTFDSSLSRECQDVISRCLKRDPDDRATLQQLLDHRWFKQEDDPAVAQESDESNELQ</sequence>
<dbReference type="GO" id="GO:0007346">
    <property type="term" value="P:regulation of mitotic cell cycle"/>
    <property type="evidence" value="ECO:0007669"/>
    <property type="project" value="TreeGrafter"/>
</dbReference>
<dbReference type="PANTHER" id="PTHR22984:SF11">
    <property type="entry name" value="AURORA KINASE-RELATED"/>
    <property type="match status" value="1"/>
</dbReference>
<comment type="similarity">
    <text evidence="1">Belongs to the protein kinase superfamily. CAMK Ser/Thr protein kinase family. PIM subfamily.</text>
</comment>
<keyword evidence="12" id="KW-1185">Reference proteome</keyword>
<dbReference type="RefSeq" id="XP_026097184.1">
    <property type="nucleotide sequence ID" value="XM_026241399.1"/>
</dbReference>
<dbReference type="InterPro" id="IPR000719">
    <property type="entry name" value="Prot_kinase_dom"/>
</dbReference>
<evidence type="ECO:0000256" key="10">
    <source>
        <dbReference type="SAM" id="MobiDB-lite"/>
    </source>
</evidence>
<feature type="region of interest" description="Disordered" evidence="10">
    <location>
        <begin position="132"/>
        <end position="160"/>
    </location>
</feature>
<dbReference type="GO" id="GO:0043066">
    <property type="term" value="P:negative regulation of apoptotic process"/>
    <property type="evidence" value="ECO:0007669"/>
    <property type="project" value="TreeGrafter"/>
</dbReference>
<dbReference type="SMART" id="SM00220">
    <property type="entry name" value="S_TKc"/>
    <property type="match status" value="1"/>
</dbReference>
<evidence type="ECO:0000256" key="2">
    <source>
        <dbReference type="ARBA" id="ARBA00012513"/>
    </source>
</evidence>